<dbReference type="Gene3D" id="2.40.70.10">
    <property type="entry name" value="Acid Proteases"/>
    <property type="match status" value="1"/>
</dbReference>
<feature type="region of interest" description="Disordered" evidence="2">
    <location>
        <begin position="133"/>
        <end position="160"/>
    </location>
</feature>
<evidence type="ECO:0008006" key="5">
    <source>
        <dbReference type="Google" id="ProtNLM"/>
    </source>
</evidence>
<accession>A0A9Q3HU91</accession>
<evidence type="ECO:0000256" key="1">
    <source>
        <dbReference type="SAM" id="Coils"/>
    </source>
</evidence>
<feature type="coiled-coil region" evidence="1">
    <location>
        <begin position="160"/>
        <end position="187"/>
    </location>
</feature>
<feature type="compositionally biased region" description="Basic and acidic residues" evidence="2">
    <location>
        <begin position="207"/>
        <end position="220"/>
    </location>
</feature>
<feature type="compositionally biased region" description="Basic and acidic residues" evidence="2">
    <location>
        <begin position="145"/>
        <end position="160"/>
    </location>
</feature>
<evidence type="ECO:0000256" key="2">
    <source>
        <dbReference type="SAM" id="MobiDB-lite"/>
    </source>
</evidence>
<dbReference type="OrthoDB" id="5535068at2759"/>
<keyword evidence="1" id="KW-0175">Coiled coil</keyword>
<name>A0A9Q3HU91_9BASI</name>
<feature type="compositionally biased region" description="Low complexity" evidence="2">
    <location>
        <begin position="133"/>
        <end position="144"/>
    </location>
</feature>
<sequence length="239" mass="27071">MAFVDTGSEINIILEEIAIKASLTSRNLNMNFRGIGGNTISLVGLSEFKLTTMIPGEEKEIHLFIAKGAVRTILRRPFLADNNVKLEFSHKHGEIFSYPEKDGFTFGNEEKIYLDILVFDSFNQIIGEEKSSILSSSKESIPPETEGKSKAKDQEEDKFKVEDSETIEKVKEELKKMRRNLDMAIEVPEKCLALKLSGMSKEDEVESPQKKLKMDLKRPEANSSGIAEDYFNLLQEETR</sequence>
<dbReference type="AlphaFoldDB" id="A0A9Q3HU91"/>
<dbReference type="EMBL" id="AVOT02026368">
    <property type="protein sequence ID" value="MBW0518066.1"/>
    <property type="molecule type" value="Genomic_DNA"/>
</dbReference>
<evidence type="ECO:0000313" key="3">
    <source>
        <dbReference type="EMBL" id="MBW0518066.1"/>
    </source>
</evidence>
<reference evidence="3" key="1">
    <citation type="submission" date="2021-03" db="EMBL/GenBank/DDBJ databases">
        <title>Draft genome sequence of rust myrtle Austropuccinia psidii MF-1, a brazilian biotype.</title>
        <authorList>
            <person name="Quecine M.C."/>
            <person name="Pachon D.M.R."/>
            <person name="Bonatelli M.L."/>
            <person name="Correr F.H."/>
            <person name="Franceschini L.M."/>
            <person name="Leite T.F."/>
            <person name="Margarido G.R.A."/>
            <person name="Almeida C.A."/>
            <person name="Ferrarezi J.A."/>
            <person name="Labate C.A."/>
        </authorList>
    </citation>
    <scope>NUCLEOTIDE SEQUENCE</scope>
    <source>
        <strain evidence="3">MF-1</strain>
    </source>
</reference>
<dbReference type="Proteomes" id="UP000765509">
    <property type="component" value="Unassembled WGS sequence"/>
</dbReference>
<keyword evidence="4" id="KW-1185">Reference proteome</keyword>
<protein>
    <recommendedName>
        <fullName evidence="5">Peptidase A2 domain-containing protein</fullName>
    </recommendedName>
</protein>
<organism evidence="3 4">
    <name type="scientific">Austropuccinia psidii MF-1</name>
    <dbReference type="NCBI Taxonomy" id="1389203"/>
    <lineage>
        <taxon>Eukaryota</taxon>
        <taxon>Fungi</taxon>
        <taxon>Dikarya</taxon>
        <taxon>Basidiomycota</taxon>
        <taxon>Pucciniomycotina</taxon>
        <taxon>Pucciniomycetes</taxon>
        <taxon>Pucciniales</taxon>
        <taxon>Sphaerophragmiaceae</taxon>
        <taxon>Austropuccinia</taxon>
    </lineage>
</organism>
<gene>
    <name evidence="3" type="ORF">O181_057781</name>
</gene>
<dbReference type="CDD" id="cd00303">
    <property type="entry name" value="retropepsin_like"/>
    <property type="match status" value="1"/>
</dbReference>
<feature type="region of interest" description="Disordered" evidence="2">
    <location>
        <begin position="198"/>
        <end position="239"/>
    </location>
</feature>
<proteinExistence type="predicted"/>
<comment type="caution">
    <text evidence="3">The sequence shown here is derived from an EMBL/GenBank/DDBJ whole genome shotgun (WGS) entry which is preliminary data.</text>
</comment>
<dbReference type="InterPro" id="IPR021109">
    <property type="entry name" value="Peptidase_aspartic_dom_sf"/>
</dbReference>
<evidence type="ECO:0000313" key="4">
    <source>
        <dbReference type="Proteomes" id="UP000765509"/>
    </source>
</evidence>